<sequence>MIALLGATPRQFLHNLLADHVDADYGFRDSNLSVTTKTYHCGFYHQVITAPHQPEPIFSWTAGLPEYPAVYTIAPYAFPLLGFVKNAGSRGPPSC</sequence>
<proteinExistence type="predicted"/>
<keyword evidence="2" id="KW-1185">Reference proteome</keyword>
<reference evidence="1 2" key="1">
    <citation type="submission" date="2016-11" db="EMBL/GenBank/DDBJ databases">
        <authorList>
            <person name="Jaros S."/>
            <person name="Januszkiewicz K."/>
            <person name="Wedrychowicz H."/>
        </authorList>
    </citation>
    <scope>NUCLEOTIDE SEQUENCE [LARGE SCALE GENOMIC DNA]</scope>
    <source>
        <strain evidence="1 2">DSM 26897</strain>
    </source>
</reference>
<dbReference type="EMBL" id="FQUO01000015">
    <property type="protein sequence ID" value="SHF98211.1"/>
    <property type="molecule type" value="Genomic_DNA"/>
</dbReference>
<protein>
    <submittedName>
        <fullName evidence="1">Uncharacterized protein</fullName>
    </submittedName>
</protein>
<accession>A0A1M5G415</accession>
<gene>
    <name evidence="1" type="ORF">SAMN05444008_11583</name>
</gene>
<evidence type="ECO:0000313" key="1">
    <source>
        <dbReference type="EMBL" id="SHF98211.1"/>
    </source>
</evidence>
<dbReference type="Proteomes" id="UP000184368">
    <property type="component" value="Unassembled WGS sequence"/>
</dbReference>
<organism evidence="1 2">
    <name type="scientific">Cnuella takakiae</name>
    <dbReference type="NCBI Taxonomy" id="1302690"/>
    <lineage>
        <taxon>Bacteria</taxon>
        <taxon>Pseudomonadati</taxon>
        <taxon>Bacteroidota</taxon>
        <taxon>Chitinophagia</taxon>
        <taxon>Chitinophagales</taxon>
        <taxon>Chitinophagaceae</taxon>
        <taxon>Cnuella</taxon>
    </lineage>
</organism>
<dbReference type="OrthoDB" id="9993216at2"/>
<dbReference type="RefSeq" id="WP_073046041.1">
    <property type="nucleotide sequence ID" value="NZ_FQUO01000015.1"/>
</dbReference>
<dbReference type="STRING" id="1302690.BUE76_10730"/>
<name>A0A1M5G415_9BACT</name>
<evidence type="ECO:0000313" key="2">
    <source>
        <dbReference type="Proteomes" id="UP000184368"/>
    </source>
</evidence>
<dbReference type="AlphaFoldDB" id="A0A1M5G415"/>